<dbReference type="FunFam" id="3.30.160.60:FF:000007">
    <property type="entry name" value="Basic krueppel-like factor 3"/>
    <property type="match status" value="1"/>
</dbReference>
<keyword evidence="1" id="KW-0479">Metal-binding</keyword>
<keyword evidence="7" id="KW-1185">Reference proteome</keyword>
<keyword evidence="2 4" id="KW-0863">Zinc-finger</keyword>
<dbReference type="PROSITE" id="PS50157">
    <property type="entry name" value="ZINC_FINGER_C2H2_2"/>
    <property type="match status" value="2"/>
</dbReference>
<proteinExistence type="predicted"/>
<dbReference type="AlphaFoldDB" id="A0A1I8F8N6"/>
<sequence>GHSEAPGCRQAWEARQREFFTSGEVATVAANGGRPSGWDGGGRPLNKIRDASRAELAKPACFPGNNTDSWRQDGAGGRPADAVREFEEAAAAAAATTSPAFYLSNEMSNWTAISSAMAVGPQCCRDLPDLMLDDCILTADVTMMPLLPRLPPPRTTGEVPDADGRPGELGVRQQPRHTGSSGDPQQTAAAQSGAPSDRPRNFVCPHQGCCKAYLKNSHLKTHLRSHNEERPFHCTWPGCSWSFPRSDELVRHQRIHTGEKPFRCMLCPKQFSRSDHLQLATASGTRSRARRKAHSSSRRVQVAE</sequence>
<protein>
    <submittedName>
        <fullName evidence="8">C2H2-type domain-containing protein</fullName>
    </submittedName>
</protein>
<name>A0A1I8F8N6_9PLAT</name>
<evidence type="ECO:0000256" key="2">
    <source>
        <dbReference type="ARBA" id="ARBA00022771"/>
    </source>
</evidence>
<feature type="compositionally biased region" description="Polar residues" evidence="5">
    <location>
        <begin position="176"/>
        <end position="194"/>
    </location>
</feature>
<feature type="region of interest" description="Disordered" evidence="5">
    <location>
        <begin position="146"/>
        <end position="199"/>
    </location>
</feature>
<dbReference type="InterPro" id="IPR036236">
    <property type="entry name" value="Znf_C2H2_sf"/>
</dbReference>
<feature type="compositionally biased region" description="Basic residues" evidence="5">
    <location>
        <begin position="287"/>
        <end position="297"/>
    </location>
</feature>
<dbReference type="InterPro" id="IPR013087">
    <property type="entry name" value="Znf_C2H2_type"/>
</dbReference>
<organism evidence="7 8">
    <name type="scientific">Macrostomum lignano</name>
    <dbReference type="NCBI Taxonomy" id="282301"/>
    <lineage>
        <taxon>Eukaryota</taxon>
        <taxon>Metazoa</taxon>
        <taxon>Spiralia</taxon>
        <taxon>Lophotrochozoa</taxon>
        <taxon>Platyhelminthes</taxon>
        <taxon>Rhabditophora</taxon>
        <taxon>Macrostomorpha</taxon>
        <taxon>Macrostomida</taxon>
        <taxon>Macrostomidae</taxon>
        <taxon>Macrostomum</taxon>
    </lineage>
</organism>
<dbReference type="GO" id="GO:0008270">
    <property type="term" value="F:zinc ion binding"/>
    <property type="evidence" value="ECO:0007669"/>
    <property type="project" value="UniProtKB-KW"/>
</dbReference>
<evidence type="ECO:0000256" key="3">
    <source>
        <dbReference type="ARBA" id="ARBA00022833"/>
    </source>
</evidence>
<evidence type="ECO:0000256" key="5">
    <source>
        <dbReference type="SAM" id="MobiDB-lite"/>
    </source>
</evidence>
<dbReference type="PANTHER" id="PTHR23235">
    <property type="entry name" value="KRUEPPEL-LIKE TRANSCRIPTION FACTOR"/>
    <property type="match status" value="1"/>
</dbReference>
<dbReference type="PROSITE" id="PS00028">
    <property type="entry name" value="ZINC_FINGER_C2H2_1"/>
    <property type="match status" value="2"/>
</dbReference>
<accession>A0A1I8F8N6</accession>
<dbReference type="PANTHER" id="PTHR23235:SF120">
    <property type="entry name" value="KRUPPEL-LIKE FACTOR 15"/>
    <property type="match status" value="1"/>
</dbReference>
<evidence type="ECO:0000313" key="7">
    <source>
        <dbReference type="Proteomes" id="UP000095280"/>
    </source>
</evidence>
<feature type="domain" description="C2H2-type" evidence="6">
    <location>
        <begin position="202"/>
        <end position="231"/>
    </location>
</feature>
<evidence type="ECO:0000256" key="4">
    <source>
        <dbReference type="PROSITE-ProRule" id="PRU00042"/>
    </source>
</evidence>
<dbReference type="SUPFAM" id="SSF57667">
    <property type="entry name" value="beta-beta-alpha zinc fingers"/>
    <property type="match status" value="1"/>
</dbReference>
<evidence type="ECO:0000259" key="6">
    <source>
        <dbReference type="PROSITE" id="PS50157"/>
    </source>
</evidence>
<evidence type="ECO:0000256" key="1">
    <source>
        <dbReference type="ARBA" id="ARBA00022723"/>
    </source>
</evidence>
<dbReference type="Pfam" id="PF00096">
    <property type="entry name" value="zf-C2H2"/>
    <property type="match status" value="1"/>
</dbReference>
<dbReference type="GO" id="GO:0000978">
    <property type="term" value="F:RNA polymerase II cis-regulatory region sequence-specific DNA binding"/>
    <property type="evidence" value="ECO:0007669"/>
    <property type="project" value="TreeGrafter"/>
</dbReference>
<keyword evidence="3" id="KW-0862">Zinc</keyword>
<reference evidence="8" key="1">
    <citation type="submission" date="2016-11" db="UniProtKB">
        <authorList>
            <consortium name="WormBaseParasite"/>
        </authorList>
    </citation>
    <scope>IDENTIFICATION</scope>
</reference>
<feature type="region of interest" description="Disordered" evidence="5">
    <location>
        <begin position="281"/>
        <end position="304"/>
    </location>
</feature>
<dbReference type="Gene3D" id="3.30.160.60">
    <property type="entry name" value="Classic Zinc Finger"/>
    <property type="match status" value="3"/>
</dbReference>
<dbReference type="Proteomes" id="UP000095280">
    <property type="component" value="Unplaced"/>
</dbReference>
<dbReference type="SMART" id="SM00355">
    <property type="entry name" value="ZnF_C2H2"/>
    <property type="match status" value="2"/>
</dbReference>
<dbReference type="WBParaSite" id="maker-unitig_24912-snap-gene-0.2-mRNA-1">
    <property type="protein sequence ID" value="maker-unitig_24912-snap-gene-0.2-mRNA-1"/>
    <property type="gene ID" value="maker-unitig_24912-snap-gene-0.2"/>
</dbReference>
<feature type="domain" description="C2H2-type" evidence="6">
    <location>
        <begin position="232"/>
        <end position="261"/>
    </location>
</feature>
<dbReference type="GO" id="GO:0000981">
    <property type="term" value="F:DNA-binding transcription factor activity, RNA polymerase II-specific"/>
    <property type="evidence" value="ECO:0007669"/>
    <property type="project" value="TreeGrafter"/>
</dbReference>
<evidence type="ECO:0000313" key="8">
    <source>
        <dbReference type="WBParaSite" id="maker-unitig_24912-snap-gene-0.2-mRNA-1"/>
    </source>
</evidence>